<dbReference type="FunFam" id="2.30.29.170:FF:000004">
    <property type="entry name" value="EF-hand domain containing 2"/>
    <property type="match status" value="1"/>
</dbReference>
<dbReference type="EMBL" id="LK028577">
    <property type="protein sequence ID" value="CDS17411.1"/>
    <property type="molecule type" value="Genomic_DNA"/>
</dbReference>
<evidence type="ECO:0000256" key="2">
    <source>
        <dbReference type="ARBA" id="ARBA00022490"/>
    </source>
</evidence>
<dbReference type="Pfam" id="PF06565">
    <property type="entry name" value="DM10_dom"/>
    <property type="match status" value="3"/>
</dbReference>
<dbReference type="OrthoDB" id="10255210at2759"/>
<dbReference type="GO" id="GO:0043014">
    <property type="term" value="F:alpha-tubulin binding"/>
    <property type="evidence" value="ECO:0007669"/>
    <property type="project" value="TreeGrafter"/>
</dbReference>
<evidence type="ECO:0000259" key="7">
    <source>
        <dbReference type="PROSITE" id="PS51336"/>
    </source>
</evidence>
<dbReference type="AlphaFoldDB" id="A0A068WIH2"/>
<dbReference type="PANTHER" id="PTHR12086:SF9">
    <property type="entry name" value="EF-HAND DOMAIN-CONTAINING PROTEIN 1"/>
    <property type="match status" value="1"/>
</dbReference>
<dbReference type="WBParaSite" id="EgrG_001015900">
    <property type="protein sequence ID" value="EgrG_001015900"/>
    <property type="gene ID" value="EgrG_001015900"/>
</dbReference>
<reference evidence="10" key="3">
    <citation type="submission" date="2020-10" db="UniProtKB">
        <authorList>
            <consortium name="WormBaseParasite"/>
        </authorList>
    </citation>
    <scope>IDENTIFICATION</scope>
</reference>
<evidence type="ECO:0000256" key="6">
    <source>
        <dbReference type="SAM" id="Phobius"/>
    </source>
</evidence>
<evidence type="ECO:0000256" key="4">
    <source>
        <dbReference type="ARBA" id="ARBA00023212"/>
    </source>
</evidence>
<feature type="domain" description="DM10" evidence="7">
    <location>
        <begin position="426"/>
        <end position="546"/>
    </location>
</feature>
<dbReference type="FunFam" id="2.30.29.170:FF:000001">
    <property type="entry name" value="EF-hand domain containing 1"/>
    <property type="match status" value="1"/>
</dbReference>
<feature type="domain" description="DM10" evidence="7">
    <location>
        <begin position="278"/>
        <end position="383"/>
    </location>
</feature>
<evidence type="ECO:0000313" key="8">
    <source>
        <dbReference type="EMBL" id="CDS17411.1"/>
    </source>
</evidence>
<dbReference type="InterPro" id="IPR006602">
    <property type="entry name" value="DM10_dom"/>
</dbReference>
<protein>
    <submittedName>
        <fullName evidence="8 10">EF hand domain containing protein 1</fullName>
    </submittedName>
</protein>
<dbReference type="GO" id="GO:0005930">
    <property type="term" value="C:axoneme"/>
    <property type="evidence" value="ECO:0007669"/>
    <property type="project" value="UniProtKB-SubCell"/>
</dbReference>
<dbReference type="Proteomes" id="UP000492820">
    <property type="component" value="Unassembled WGS sequence"/>
</dbReference>
<feature type="domain" description="DM10" evidence="7">
    <location>
        <begin position="603"/>
        <end position="707"/>
    </location>
</feature>
<keyword evidence="4" id="KW-0206">Cytoskeleton</keyword>
<organism evidence="8">
    <name type="scientific">Echinococcus granulosus</name>
    <name type="common">Hydatid tapeworm</name>
    <dbReference type="NCBI Taxonomy" id="6210"/>
    <lineage>
        <taxon>Eukaryota</taxon>
        <taxon>Metazoa</taxon>
        <taxon>Spiralia</taxon>
        <taxon>Lophotrochozoa</taxon>
        <taxon>Platyhelminthes</taxon>
        <taxon>Cestoda</taxon>
        <taxon>Eucestoda</taxon>
        <taxon>Cyclophyllidea</taxon>
        <taxon>Taeniidae</taxon>
        <taxon>Echinococcus</taxon>
        <taxon>Echinococcus granulosus group</taxon>
    </lineage>
</organism>
<dbReference type="SMART" id="SM00676">
    <property type="entry name" value="DM10"/>
    <property type="match status" value="3"/>
</dbReference>
<dbReference type="PROSITE" id="PS51336">
    <property type="entry name" value="DM10"/>
    <property type="match status" value="3"/>
</dbReference>
<evidence type="ECO:0000313" key="9">
    <source>
        <dbReference type="Proteomes" id="UP000492820"/>
    </source>
</evidence>
<reference evidence="8 9" key="1">
    <citation type="journal article" date="2013" name="Nature">
        <title>The genomes of four tapeworm species reveal adaptations to parasitism.</title>
        <authorList>
            <person name="Tsai I.J."/>
            <person name="Zarowiecki M."/>
            <person name="Holroyd N."/>
            <person name="Garciarrubio A."/>
            <person name="Sanchez-Flores A."/>
            <person name="Brooks K.L."/>
            <person name="Tracey A."/>
            <person name="Bobes R.J."/>
            <person name="Fragoso G."/>
            <person name="Sciutto E."/>
            <person name="Aslett M."/>
            <person name="Beasley H."/>
            <person name="Bennett H.M."/>
            <person name="Cai J."/>
            <person name="Camicia F."/>
            <person name="Clark R."/>
            <person name="Cucher M."/>
            <person name="De Silva N."/>
            <person name="Day T.A."/>
            <person name="Deplazes P."/>
            <person name="Estrada K."/>
            <person name="Fernandez C."/>
            <person name="Holland P.W."/>
            <person name="Hou J."/>
            <person name="Hu S."/>
            <person name="Huckvale T."/>
            <person name="Hung S.S."/>
            <person name="Kamenetzky L."/>
            <person name="Keane J.A."/>
            <person name="Kiss F."/>
            <person name="Koziol U."/>
            <person name="Lambert O."/>
            <person name="Liu K."/>
            <person name="Luo X."/>
            <person name="Luo Y."/>
            <person name="Macchiaroli N."/>
            <person name="Nichol S."/>
            <person name="Paps J."/>
            <person name="Parkinson J."/>
            <person name="Pouchkina-Stantcheva N."/>
            <person name="Riddiford N."/>
            <person name="Rosenzvit M."/>
            <person name="Salinas G."/>
            <person name="Wasmuth J.D."/>
            <person name="Zamanian M."/>
            <person name="Zheng Y."/>
            <person name="Cai X."/>
            <person name="Soberon X."/>
            <person name="Olson P.D."/>
            <person name="Laclette J.P."/>
            <person name="Brehm K."/>
            <person name="Berriman M."/>
            <person name="Garciarrubio A."/>
            <person name="Bobes R.J."/>
            <person name="Fragoso G."/>
            <person name="Sanchez-Flores A."/>
            <person name="Estrada K."/>
            <person name="Cevallos M.A."/>
            <person name="Morett E."/>
            <person name="Gonzalez V."/>
            <person name="Portillo T."/>
            <person name="Ochoa-Leyva A."/>
            <person name="Jose M.V."/>
            <person name="Sciutto E."/>
            <person name="Landa A."/>
            <person name="Jimenez L."/>
            <person name="Valdes V."/>
            <person name="Carrero J.C."/>
            <person name="Larralde C."/>
            <person name="Morales-Montor J."/>
            <person name="Limon-Lason J."/>
            <person name="Soberon X."/>
            <person name="Laclette J.P."/>
        </authorList>
    </citation>
    <scope>NUCLEOTIDE SEQUENCE [LARGE SCALE GENOMIC DNA]</scope>
</reference>
<reference evidence="8" key="2">
    <citation type="submission" date="2014-06" db="EMBL/GenBank/DDBJ databases">
        <authorList>
            <person name="Aslett M."/>
        </authorList>
    </citation>
    <scope>NUCLEOTIDE SEQUENCE</scope>
</reference>
<dbReference type="SUPFAM" id="SSF47473">
    <property type="entry name" value="EF-hand"/>
    <property type="match status" value="1"/>
</dbReference>
<dbReference type="GO" id="GO:0072686">
    <property type="term" value="C:mitotic spindle"/>
    <property type="evidence" value="ECO:0007669"/>
    <property type="project" value="TreeGrafter"/>
</dbReference>
<proteinExistence type="predicted"/>
<gene>
    <name evidence="8" type="ORF">EgrG_001015900</name>
</gene>
<name>A0A068WIH2_ECHGR</name>
<evidence type="ECO:0000256" key="1">
    <source>
        <dbReference type="ARBA" id="ARBA00004430"/>
    </source>
</evidence>
<keyword evidence="6" id="KW-1133">Transmembrane helix</keyword>
<keyword evidence="5" id="KW-0966">Cell projection</keyword>
<keyword evidence="2" id="KW-0963">Cytoplasm</keyword>
<keyword evidence="3" id="KW-0677">Repeat</keyword>
<dbReference type="GO" id="GO:0000281">
    <property type="term" value="P:mitotic cytokinesis"/>
    <property type="evidence" value="ECO:0007669"/>
    <property type="project" value="TreeGrafter"/>
</dbReference>
<dbReference type="Gene3D" id="2.30.29.170">
    <property type="match status" value="3"/>
</dbReference>
<accession>A0A068WIH2</accession>
<dbReference type="GO" id="GO:0060285">
    <property type="term" value="P:cilium-dependent cell motility"/>
    <property type="evidence" value="ECO:0007669"/>
    <property type="project" value="TreeGrafter"/>
</dbReference>
<dbReference type="GO" id="GO:0007052">
    <property type="term" value="P:mitotic spindle organization"/>
    <property type="evidence" value="ECO:0007669"/>
    <property type="project" value="TreeGrafter"/>
</dbReference>
<dbReference type="InterPro" id="IPR011992">
    <property type="entry name" value="EF-hand-dom_pair"/>
</dbReference>
<dbReference type="Gene3D" id="1.10.238.10">
    <property type="entry name" value="EF-hand"/>
    <property type="match status" value="1"/>
</dbReference>
<evidence type="ECO:0000256" key="3">
    <source>
        <dbReference type="ARBA" id="ARBA00022737"/>
    </source>
</evidence>
<keyword evidence="6" id="KW-0472">Membrane</keyword>
<dbReference type="PANTHER" id="PTHR12086">
    <property type="entry name" value="EF-HAND DOMAIN C-TERMINAL CONTAINING PROTEIN"/>
    <property type="match status" value="1"/>
</dbReference>
<sequence length="852" mass="97769">MTGHFIAGISLLFALLGFIYGSYDSRWVPYPRYNKLSWGFGTGLLSLTLIITSFFVMLVFCLKVHAKTAKAWLVGHENREDADDEVQDDDDRNVEDEIRKLASTFNSRDYSQPGGYLHARAADFVIPTESEIVEDLGDIDDGDNDLYSYSVLPMVVSLLRRRPRGSRRFKTTRKQQGQSLTFFGCKKVLDPNPTATPAILLHLELSPICEWSQTLNYRSGYRIPDPYPSVGIGGYPLKVNQPTESDLDELVNYHPLLTNSRNKVVPLPEFTPDYVAFDKKVLRFYGYFKESVTESAEEHYRVRNVMIYYHLEDDSMHIYEPIEFNSGLPQGRIVNRQRIPKNGLGDYYTWKDLNLGMNITIYGRVYRIANCDTFTRNFFESEGIELNESESIPKDPYLENRAMCEKVQSTIAKSTFDTRRQHCELDRQVLRFFAVWDGTKELLGDLRKFSILYYLSDDTMEVREHHTRNNGRDPCSVLIRRHRFFKNHDNIPATFPIVCLEISSNEIKECYSPKDLRIGESIVIYGRPFLLYDCDSFTKAWYYQNFGLTDFKPISVGQKDPGIREPEQPYCNESEFLGHNPHSISDSHCTRTKFNLGKQADHSTKALRYGAKLASGYPNDSQRKFIISYRLVDDTIHIWEIPVRNSGFPGGTFLKPTRIVKPGSTVEKPDYYGPKDFFIGSIIDAFGTRFLITDADEYVVKFMEAHQDQFPESLIGNLSSKVVSDIIMKSTVESRSCKKGSAANLQRNPGDIDKLVGELAVQFRKLALSAETRMDAFFLKYNKDRLCFVDVETLKDICKKLQLPGDEDVLNHFLDKYGTNGRMTIDEFRAFFLDKPKPECSMVTCANSKPCI</sequence>
<feature type="transmembrane region" description="Helical" evidence="6">
    <location>
        <begin position="37"/>
        <end position="62"/>
    </location>
</feature>
<evidence type="ECO:0000256" key="5">
    <source>
        <dbReference type="ARBA" id="ARBA00023273"/>
    </source>
</evidence>
<dbReference type="FunFam" id="2.30.29.170:FF:000002">
    <property type="entry name" value="EF-hand domain (C-terminal) containing 1"/>
    <property type="match status" value="1"/>
</dbReference>
<dbReference type="InterPro" id="IPR040193">
    <property type="entry name" value="EFHC1/EFHC2/EFHB"/>
</dbReference>
<keyword evidence="6" id="KW-0812">Transmembrane</keyword>
<comment type="subcellular location">
    <subcellularLocation>
        <location evidence="1">Cytoplasm</location>
        <location evidence="1">Cytoskeleton</location>
        <location evidence="1">Cilium axoneme</location>
    </subcellularLocation>
</comment>
<evidence type="ECO:0000313" key="10">
    <source>
        <dbReference type="WBParaSite" id="EgrG_001015900"/>
    </source>
</evidence>